<keyword evidence="2" id="KW-0067">ATP-binding</keyword>
<evidence type="ECO:0000313" key="5">
    <source>
        <dbReference type="Proteomes" id="UP001372338"/>
    </source>
</evidence>
<dbReference type="InterPro" id="IPR027417">
    <property type="entry name" value="P-loop_NTPase"/>
</dbReference>
<dbReference type="GO" id="GO:0042626">
    <property type="term" value="F:ATPase-coupled transmembrane transporter activity"/>
    <property type="evidence" value="ECO:0007669"/>
    <property type="project" value="TreeGrafter"/>
</dbReference>
<dbReference type="EMBL" id="JAYWIO010000008">
    <property type="protein sequence ID" value="KAK7247535.1"/>
    <property type="molecule type" value="Genomic_DNA"/>
</dbReference>
<dbReference type="AlphaFoldDB" id="A0AAN9E7J1"/>
<comment type="caution">
    <text evidence="4">The sequence shown here is derived from an EMBL/GenBank/DDBJ whole genome shotgun (WGS) entry which is preliminary data.</text>
</comment>
<keyword evidence="5" id="KW-1185">Reference proteome</keyword>
<evidence type="ECO:0000313" key="4">
    <source>
        <dbReference type="EMBL" id="KAK7247535.1"/>
    </source>
</evidence>
<proteinExistence type="predicted"/>
<keyword evidence="3" id="KW-0472">Membrane</keyword>
<dbReference type="InterPro" id="IPR050173">
    <property type="entry name" value="ABC_transporter_C-like"/>
</dbReference>
<organism evidence="4 5">
    <name type="scientific">Crotalaria pallida</name>
    <name type="common">Smooth rattlebox</name>
    <name type="synonym">Crotalaria striata</name>
    <dbReference type="NCBI Taxonomy" id="3830"/>
    <lineage>
        <taxon>Eukaryota</taxon>
        <taxon>Viridiplantae</taxon>
        <taxon>Streptophyta</taxon>
        <taxon>Embryophyta</taxon>
        <taxon>Tracheophyta</taxon>
        <taxon>Spermatophyta</taxon>
        <taxon>Magnoliopsida</taxon>
        <taxon>eudicotyledons</taxon>
        <taxon>Gunneridae</taxon>
        <taxon>Pentapetalae</taxon>
        <taxon>rosids</taxon>
        <taxon>fabids</taxon>
        <taxon>Fabales</taxon>
        <taxon>Fabaceae</taxon>
        <taxon>Papilionoideae</taxon>
        <taxon>50 kb inversion clade</taxon>
        <taxon>genistoids sensu lato</taxon>
        <taxon>core genistoids</taxon>
        <taxon>Crotalarieae</taxon>
        <taxon>Crotalaria</taxon>
    </lineage>
</organism>
<protein>
    <submittedName>
        <fullName evidence="4">Uncharacterized protein</fullName>
    </submittedName>
</protein>
<dbReference type="PANTHER" id="PTHR24223">
    <property type="entry name" value="ATP-BINDING CASSETTE SUB-FAMILY C"/>
    <property type="match status" value="1"/>
</dbReference>
<dbReference type="Proteomes" id="UP001372338">
    <property type="component" value="Unassembled WGS sequence"/>
</dbReference>
<gene>
    <name evidence="4" type="ORF">RIF29_42419</name>
</gene>
<name>A0AAN9E7J1_CROPI</name>
<dbReference type="GO" id="GO:0016020">
    <property type="term" value="C:membrane"/>
    <property type="evidence" value="ECO:0007669"/>
    <property type="project" value="TreeGrafter"/>
</dbReference>
<reference evidence="4 5" key="1">
    <citation type="submission" date="2024-01" db="EMBL/GenBank/DDBJ databases">
        <title>The genomes of 5 underutilized Papilionoideae crops provide insights into root nodulation and disease resistanc.</title>
        <authorList>
            <person name="Yuan L."/>
        </authorList>
    </citation>
    <scope>NUCLEOTIDE SEQUENCE [LARGE SCALE GENOMIC DNA]</scope>
    <source>
        <strain evidence="4">ZHUSHIDOU_FW_LH</strain>
        <tissue evidence="4">Leaf</tissue>
    </source>
</reference>
<dbReference type="PANTHER" id="PTHR24223:SF189">
    <property type="entry name" value="ABC TRANSPORTER C FAMILY MEMBER 5"/>
    <property type="match status" value="1"/>
</dbReference>
<accession>A0AAN9E7J1</accession>
<evidence type="ECO:0000256" key="2">
    <source>
        <dbReference type="ARBA" id="ARBA00022840"/>
    </source>
</evidence>
<keyword evidence="3" id="KW-0812">Transmembrane</keyword>
<feature type="transmembrane region" description="Helical" evidence="3">
    <location>
        <begin position="170"/>
        <end position="193"/>
    </location>
</feature>
<evidence type="ECO:0000256" key="1">
    <source>
        <dbReference type="ARBA" id="ARBA00022741"/>
    </source>
</evidence>
<keyword evidence="3" id="KW-1133">Transmembrane helix</keyword>
<evidence type="ECO:0000256" key="3">
    <source>
        <dbReference type="SAM" id="Phobius"/>
    </source>
</evidence>
<dbReference type="SUPFAM" id="SSF52540">
    <property type="entry name" value="P-loop containing nucleoside triphosphate hydrolases"/>
    <property type="match status" value="1"/>
</dbReference>
<dbReference type="GO" id="GO:0005524">
    <property type="term" value="F:ATP binding"/>
    <property type="evidence" value="ECO:0007669"/>
    <property type="project" value="UniProtKB-KW"/>
</dbReference>
<keyword evidence="1" id="KW-0547">Nucleotide-binding</keyword>
<dbReference type="Gene3D" id="3.40.50.300">
    <property type="entry name" value="P-loop containing nucleotide triphosphate hydrolases"/>
    <property type="match status" value="1"/>
</dbReference>
<sequence length="210" mass="23823">MYTTIFQYVLFASNFEPPSSINHQTSNTTSTTLRTSLLLQLHSLRTSLLRTSLTFLQLRTLLQLIQLARALYQDADIDLLDDPFSAVDAHSGSDLCREYILAALADKTVIFVTHQVEFLPSADMILEVQEGSSASDKKAIKEKKKAKWSGKKQLVQEEERVRGRVSMKVYLSYMASAYKGLLITLVIIARSLFQFLQIASSWWMAWHIKG</sequence>